<sequence length="73" mass="7499">MSLAPNSNIRKQANGLKGKAEGDEYTFTVEPPTPQPTTLTFNKGPKPSSAAQNGAAVKPSTNAPAKKCVSTVG</sequence>
<accession>A0A4R0RTG5</accession>
<name>A0A4R0RTG5_9APHY</name>
<dbReference type="Proteomes" id="UP000292702">
    <property type="component" value="Unassembled WGS sequence"/>
</dbReference>
<evidence type="ECO:0000313" key="2">
    <source>
        <dbReference type="EMBL" id="TCD65844.1"/>
    </source>
</evidence>
<feature type="compositionally biased region" description="Polar residues" evidence="1">
    <location>
        <begin position="1"/>
        <end position="11"/>
    </location>
</feature>
<protein>
    <submittedName>
        <fullName evidence="2">Uncharacterized protein</fullName>
    </submittedName>
</protein>
<organism evidence="2 3">
    <name type="scientific">Steccherinum ochraceum</name>
    <dbReference type="NCBI Taxonomy" id="92696"/>
    <lineage>
        <taxon>Eukaryota</taxon>
        <taxon>Fungi</taxon>
        <taxon>Dikarya</taxon>
        <taxon>Basidiomycota</taxon>
        <taxon>Agaricomycotina</taxon>
        <taxon>Agaricomycetes</taxon>
        <taxon>Polyporales</taxon>
        <taxon>Steccherinaceae</taxon>
        <taxon>Steccherinum</taxon>
    </lineage>
</organism>
<keyword evidence="3" id="KW-1185">Reference proteome</keyword>
<gene>
    <name evidence="2" type="ORF">EIP91_002150</name>
</gene>
<reference evidence="2 3" key="1">
    <citation type="submission" date="2018-11" db="EMBL/GenBank/DDBJ databases">
        <title>Genome assembly of Steccherinum ochraceum LE-BIN_3174, the white-rot fungus of the Steccherinaceae family (The Residual Polyporoid clade, Polyporales, Basidiomycota).</title>
        <authorList>
            <person name="Fedorova T.V."/>
            <person name="Glazunova O.A."/>
            <person name="Landesman E.O."/>
            <person name="Moiseenko K.V."/>
            <person name="Psurtseva N.V."/>
            <person name="Savinova O.S."/>
            <person name="Shakhova N.V."/>
            <person name="Tyazhelova T.V."/>
            <person name="Vasina D.V."/>
        </authorList>
    </citation>
    <scope>NUCLEOTIDE SEQUENCE [LARGE SCALE GENOMIC DNA]</scope>
    <source>
        <strain evidence="2 3">LE-BIN_3174</strain>
    </source>
</reference>
<dbReference type="EMBL" id="RWJN01000161">
    <property type="protein sequence ID" value="TCD65844.1"/>
    <property type="molecule type" value="Genomic_DNA"/>
</dbReference>
<evidence type="ECO:0000313" key="3">
    <source>
        <dbReference type="Proteomes" id="UP000292702"/>
    </source>
</evidence>
<evidence type="ECO:0000256" key="1">
    <source>
        <dbReference type="SAM" id="MobiDB-lite"/>
    </source>
</evidence>
<comment type="caution">
    <text evidence="2">The sequence shown here is derived from an EMBL/GenBank/DDBJ whole genome shotgun (WGS) entry which is preliminary data.</text>
</comment>
<proteinExistence type="predicted"/>
<dbReference type="AlphaFoldDB" id="A0A4R0RTG5"/>
<feature type="region of interest" description="Disordered" evidence="1">
    <location>
        <begin position="1"/>
        <end position="73"/>
    </location>
</feature>